<dbReference type="PANTHER" id="PTHR46211">
    <property type="entry name" value="GLYCEROPHOSPHORYL DIESTER PHOSPHODIESTERASE"/>
    <property type="match status" value="1"/>
</dbReference>
<dbReference type="RefSeq" id="WP_339960346.1">
    <property type="nucleotide sequence ID" value="NZ_JAWMWH010000001.1"/>
</dbReference>
<keyword evidence="3" id="KW-1185">Reference proteome</keyword>
<feature type="domain" description="GP-PDE" evidence="1">
    <location>
        <begin position="3"/>
        <end position="237"/>
    </location>
</feature>
<proteinExistence type="predicted"/>
<evidence type="ECO:0000259" key="1">
    <source>
        <dbReference type="PROSITE" id="PS51704"/>
    </source>
</evidence>
<evidence type="ECO:0000313" key="3">
    <source>
        <dbReference type="Proteomes" id="UP001370590"/>
    </source>
</evidence>
<gene>
    <name evidence="2" type="ORF">R4146_05125</name>
</gene>
<dbReference type="InterPro" id="IPR017946">
    <property type="entry name" value="PLC-like_Pdiesterase_TIM-brl"/>
</dbReference>
<protein>
    <submittedName>
        <fullName evidence="2">Glycerophosphodiester phosphodiesterase family protein</fullName>
    </submittedName>
</protein>
<dbReference type="InterPro" id="IPR030395">
    <property type="entry name" value="GP_PDE_dom"/>
</dbReference>
<dbReference type="PROSITE" id="PS51704">
    <property type="entry name" value="GP_PDE"/>
    <property type="match status" value="1"/>
</dbReference>
<sequence>MITKIFAHRGDKHNAPENTLIAFQKAIADGVDGIETDVHLTKDGHLVIIHDEDVSRTTDHRGLVKDYTLAELKQMNANPTFPKLGVQRIPTLDELVQLLNQFHFTGALNLEIKTDHIHYPGIEQRVADYFHTHSYGFQLIYSSFNLATTNQMIKLAPDVETAGLMIYHYHALKQLHAQNLIQVYHPEIRVLRLHPLFNRQTNFRPWTVNSKSEIAFCLKRHYMGLITDDPVVALQMRTQIQKEG</sequence>
<dbReference type="SUPFAM" id="SSF51695">
    <property type="entry name" value="PLC-like phosphodiesterases"/>
    <property type="match status" value="1"/>
</dbReference>
<name>A0ABU8SLA5_9LACO</name>
<reference evidence="2 3" key="1">
    <citation type="submission" date="2023-10" db="EMBL/GenBank/DDBJ databases">
        <title>Nicoliella lavandulae sp. nov. isolated from Lavandula angustifolia flowers.</title>
        <authorList>
            <person name="Alcantara C."/>
            <person name="Zuniga M."/>
            <person name="Landete J.M."/>
            <person name="Monedero V."/>
        </authorList>
    </citation>
    <scope>NUCLEOTIDE SEQUENCE [LARGE SCALE GENOMIC DNA]</scope>
    <source>
        <strain evidence="2 3">Es01</strain>
    </source>
</reference>
<dbReference type="Proteomes" id="UP001370590">
    <property type="component" value="Unassembled WGS sequence"/>
</dbReference>
<dbReference type="PANTHER" id="PTHR46211:SF1">
    <property type="entry name" value="GLYCEROPHOSPHODIESTER PHOSPHODIESTERASE, CYTOPLASMIC"/>
    <property type="match status" value="1"/>
</dbReference>
<dbReference type="Pfam" id="PF03009">
    <property type="entry name" value="GDPD"/>
    <property type="match status" value="1"/>
</dbReference>
<comment type="caution">
    <text evidence="2">The sequence shown here is derived from an EMBL/GenBank/DDBJ whole genome shotgun (WGS) entry which is preliminary data.</text>
</comment>
<evidence type="ECO:0000313" key="2">
    <source>
        <dbReference type="EMBL" id="MEJ6400539.1"/>
    </source>
</evidence>
<dbReference type="EMBL" id="JAWMWH010000001">
    <property type="protein sequence ID" value="MEJ6400539.1"/>
    <property type="molecule type" value="Genomic_DNA"/>
</dbReference>
<accession>A0ABU8SLA5</accession>
<organism evidence="2 3">
    <name type="scientific">Nicoliella lavandulae</name>
    <dbReference type="NCBI Taxonomy" id="3082954"/>
    <lineage>
        <taxon>Bacteria</taxon>
        <taxon>Bacillati</taxon>
        <taxon>Bacillota</taxon>
        <taxon>Bacilli</taxon>
        <taxon>Lactobacillales</taxon>
        <taxon>Lactobacillaceae</taxon>
        <taxon>Nicoliella</taxon>
    </lineage>
</organism>
<dbReference type="Gene3D" id="3.20.20.190">
    <property type="entry name" value="Phosphatidylinositol (PI) phosphodiesterase"/>
    <property type="match status" value="1"/>
</dbReference>